<keyword evidence="3" id="KW-1185">Reference proteome</keyword>
<reference evidence="2" key="2">
    <citation type="journal article" date="2023" name="BMC Genomics">
        <title>Pest status, molecular evolution, and epigenetic factors derived from the genome assembly of Frankliniella fusca, a thysanopteran phytovirus vector.</title>
        <authorList>
            <person name="Catto M.A."/>
            <person name="Labadie P.E."/>
            <person name="Jacobson A.L."/>
            <person name="Kennedy G.G."/>
            <person name="Srinivasan R."/>
            <person name="Hunt B.G."/>
        </authorList>
    </citation>
    <scope>NUCLEOTIDE SEQUENCE</scope>
    <source>
        <strain evidence="2">PL_HMW_Pooled</strain>
    </source>
</reference>
<feature type="region of interest" description="Disordered" evidence="1">
    <location>
        <begin position="1"/>
        <end position="30"/>
    </location>
</feature>
<dbReference type="EMBL" id="JAHWGI010001120">
    <property type="protein sequence ID" value="KAK3922828.1"/>
    <property type="molecule type" value="Genomic_DNA"/>
</dbReference>
<dbReference type="PANTHER" id="PTHR46579">
    <property type="entry name" value="F5/8 TYPE C DOMAIN-CONTAINING PROTEIN-RELATED"/>
    <property type="match status" value="1"/>
</dbReference>
<proteinExistence type="predicted"/>
<keyword evidence="2" id="KW-0547">Nucleotide-binding</keyword>
<dbReference type="Proteomes" id="UP001219518">
    <property type="component" value="Unassembled WGS sequence"/>
</dbReference>
<comment type="caution">
    <text evidence="2">The sequence shown here is derived from an EMBL/GenBank/DDBJ whole genome shotgun (WGS) entry which is preliminary data.</text>
</comment>
<dbReference type="PANTHER" id="PTHR46579:SF1">
    <property type="entry name" value="F5_8 TYPE C DOMAIN-CONTAINING PROTEIN"/>
    <property type="match status" value="1"/>
</dbReference>
<keyword evidence="2" id="KW-0378">Hydrolase</keyword>
<name>A0AAE1HKE6_9NEOP</name>
<dbReference type="GO" id="GO:0004386">
    <property type="term" value="F:helicase activity"/>
    <property type="evidence" value="ECO:0007669"/>
    <property type="project" value="UniProtKB-KW"/>
</dbReference>
<organism evidence="2 3">
    <name type="scientific">Frankliniella fusca</name>
    <dbReference type="NCBI Taxonomy" id="407009"/>
    <lineage>
        <taxon>Eukaryota</taxon>
        <taxon>Metazoa</taxon>
        <taxon>Ecdysozoa</taxon>
        <taxon>Arthropoda</taxon>
        <taxon>Hexapoda</taxon>
        <taxon>Insecta</taxon>
        <taxon>Pterygota</taxon>
        <taxon>Neoptera</taxon>
        <taxon>Paraneoptera</taxon>
        <taxon>Thysanoptera</taxon>
        <taxon>Terebrantia</taxon>
        <taxon>Thripoidea</taxon>
        <taxon>Thripidae</taxon>
        <taxon>Frankliniella</taxon>
    </lineage>
</organism>
<protein>
    <submittedName>
        <fullName evidence="2">ATP-dependent helicase IRC20</fullName>
    </submittedName>
</protein>
<accession>A0AAE1HKE6</accession>
<evidence type="ECO:0000256" key="1">
    <source>
        <dbReference type="SAM" id="MobiDB-lite"/>
    </source>
</evidence>
<reference evidence="2" key="1">
    <citation type="submission" date="2021-07" db="EMBL/GenBank/DDBJ databases">
        <authorList>
            <person name="Catto M.A."/>
            <person name="Jacobson A."/>
            <person name="Kennedy G."/>
            <person name="Labadie P."/>
            <person name="Hunt B.G."/>
            <person name="Srinivasan R."/>
        </authorList>
    </citation>
    <scope>NUCLEOTIDE SEQUENCE</scope>
    <source>
        <strain evidence="2">PL_HMW_Pooled</strain>
        <tissue evidence="2">Head</tissue>
    </source>
</reference>
<evidence type="ECO:0000313" key="2">
    <source>
        <dbReference type="EMBL" id="KAK3922828.1"/>
    </source>
</evidence>
<dbReference type="AlphaFoldDB" id="A0AAE1HKE6"/>
<keyword evidence="2" id="KW-0347">Helicase</keyword>
<evidence type="ECO:0000313" key="3">
    <source>
        <dbReference type="Proteomes" id="UP001219518"/>
    </source>
</evidence>
<feature type="region of interest" description="Disordered" evidence="1">
    <location>
        <begin position="225"/>
        <end position="244"/>
    </location>
</feature>
<keyword evidence="2" id="KW-0067">ATP-binding</keyword>
<sequence length="1009" mass="114768">MSSPSKRRRLVPEEGHKSPTISSSNSTDNEDDLLQKFKEHLEVFKKQPVICEDVSSCSVQAGERGHFHSVSNSYISALCINNNSNDSIAEDLAMRVSRELQQKIEDGADEDRRRVERDYKFVLEDNVRNIFTLLQNCSQNVPEDNSDPHSLSISQDTKLSLNSNVEALHFNNFSERDERGISSFENTDLNCDDANSNEQQAFYIFGEAAEFQNTLFRDELFSVGSSEQDSSSNESSLSTGSNLSENHDNIELGIFDLNLCREDGSESDLDFDEDFDLAQPVENVATLQAMKWNKIKLFEGSSLTVSKSILLVMDLWLKNKESKSGLDRILKTISMLLPSKHKLPCSSFRIISLLEGLAPDLSFTKHYFCKSCSLYLLSSDIPCPICNNNASSESENSEAPNVNKVGEFFIFDVEKIIQYWFHKRSLASKIEHFKINNDGTLPDIQDGSIYKSLNQNGSKYDVNLILGIDGVKIRKGSFKECWLVMTTPLEVPIHQREAFTTVVGIWYNNEKPKNMNTFLKPFCEKIKMVNESGGVEWRHPETKESCQSKINIPGTVADAPARAKIQNLMLHNSINGCNTCEISQVKSAPIPLKKRKRVYKYKNNLTLRNKETMLLQASEATRTGNPVKGVRGPSIFSILPNFDISTCVFPEYMHSVLLGVTKQMIKQWLDNPGAWNIKNRMPAIDKILRNIQHPDFIHRSSRTLEYLSAWKASDYYYFLLYESLPVLDNILPEEFFQHLILLVRSIFQLLKRRVSAFDINEADMLLKLFVVKFGRLYGDRTMSYNVHQLCHLALCVERFGPLYCSSAFPFEGLNGTIAHATHGSNSVGQEIVNNLKIYHGIERLRMISEQGDDSVLDIRTFCPGEVLGRCKEIQFSPEEANLLGQYEEVLVYCRARIGYDVYTSETHKKLKTANFYVKWEVNGATQYGSIRFFLVKDDEFSVCVRIFNIDHLSVLYNHETTKSVTHLIPVTVSDRITLISSKDILSSFVKVGKVKNFIFVRPNLIRSVL</sequence>
<gene>
    <name evidence="2" type="ORF">KUF71_012095</name>
</gene>